<protein>
    <submittedName>
        <fullName evidence="1">Uncharacterized protein</fullName>
    </submittedName>
</protein>
<name>A0ABT2UHL1_9BACL</name>
<evidence type="ECO:0000313" key="1">
    <source>
        <dbReference type="EMBL" id="MCU6793377.1"/>
    </source>
</evidence>
<sequence length="88" mass="10498">MEIPTEELSDKVAFELQTAWDQGVEWGYSQRQKELDGDGNDRDINEAIQKLRAMSPVEREAFHQKINRRNERIQVVEEARRWKNVDRL</sequence>
<evidence type="ECO:0000313" key="2">
    <source>
        <dbReference type="Proteomes" id="UP001652445"/>
    </source>
</evidence>
<dbReference type="EMBL" id="JAOQIO010000046">
    <property type="protein sequence ID" value="MCU6793377.1"/>
    <property type="molecule type" value="Genomic_DNA"/>
</dbReference>
<dbReference type="Proteomes" id="UP001652445">
    <property type="component" value="Unassembled WGS sequence"/>
</dbReference>
<dbReference type="RefSeq" id="WP_262684678.1">
    <property type="nucleotide sequence ID" value="NZ_JAOQIO010000046.1"/>
</dbReference>
<organism evidence="1 2">
    <name type="scientific">Paenibacillus baimaensis</name>
    <dbReference type="NCBI Taxonomy" id="2982185"/>
    <lineage>
        <taxon>Bacteria</taxon>
        <taxon>Bacillati</taxon>
        <taxon>Bacillota</taxon>
        <taxon>Bacilli</taxon>
        <taxon>Bacillales</taxon>
        <taxon>Paenibacillaceae</taxon>
        <taxon>Paenibacillus</taxon>
    </lineage>
</organism>
<keyword evidence="2" id="KW-1185">Reference proteome</keyword>
<comment type="caution">
    <text evidence="1">The sequence shown here is derived from an EMBL/GenBank/DDBJ whole genome shotgun (WGS) entry which is preliminary data.</text>
</comment>
<accession>A0ABT2UHL1</accession>
<reference evidence="1 2" key="1">
    <citation type="submission" date="2022-09" db="EMBL/GenBank/DDBJ databases">
        <authorList>
            <person name="Han X.L."/>
            <person name="Wang Q."/>
            <person name="Lu T."/>
        </authorList>
    </citation>
    <scope>NUCLEOTIDE SEQUENCE [LARGE SCALE GENOMIC DNA]</scope>
    <source>
        <strain evidence="1 2">WQ 127069</strain>
    </source>
</reference>
<proteinExistence type="predicted"/>
<gene>
    <name evidence="1" type="ORF">OB236_14810</name>
</gene>